<dbReference type="PROSITE" id="PS00893">
    <property type="entry name" value="NUDIX_BOX"/>
    <property type="match status" value="1"/>
</dbReference>
<dbReference type="Pfam" id="PF00293">
    <property type="entry name" value="NUDIX"/>
    <property type="match status" value="1"/>
</dbReference>
<dbReference type="PANTHER" id="PTHR43046">
    <property type="entry name" value="GDP-MANNOSE MANNOSYL HYDROLASE"/>
    <property type="match status" value="1"/>
</dbReference>
<protein>
    <recommendedName>
        <fullName evidence="4">Nudix hydrolase domain-containing protein</fullName>
    </recommendedName>
</protein>
<dbReference type="PANTHER" id="PTHR43046:SF2">
    <property type="entry name" value="8-OXO-DGTP DIPHOSPHATASE-RELATED"/>
    <property type="match status" value="1"/>
</dbReference>
<keyword evidence="2 3" id="KW-0378">Hydrolase</keyword>
<proteinExistence type="inferred from homology"/>
<evidence type="ECO:0000256" key="2">
    <source>
        <dbReference type="ARBA" id="ARBA00022801"/>
    </source>
</evidence>
<dbReference type="SUPFAM" id="SSF55811">
    <property type="entry name" value="Nudix"/>
    <property type="match status" value="1"/>
</dbReference>
<dbReference type="AlphaFoldDB" id="A0A0C2SAP6"/>
<evidence type="ECO:0000256" key="1">
    <source>
        <dbReference type="ARBA" id="ARBA00001946"/>
    </source>
</evidence>
<sequence length="149" mass="17189">MTVNTAYFGAAGVCVNDEGKLLMVLQGTKEEHKKWSVPSGGKENGETFEECCIREFKEETGFDAKIIKRLFVKKEELEGIGRIEVHYFLVRIIGGTKTIQDPDELIYEIDWKDYEQLQTLDLSFPEDRSVLCEYINLYTTTRKKAVIHE</sequence>
<dbReference type="InterPro" id="IPR020084">
    <property type="entry name" value="NUDIX_hydrolase_CS"/>
</dbReference>
<comment type="cofactor">
    <cofactor evidence="1">
        <name>Mg(2+)</name>
        <dbReference type="ChEBI" id="CHEBI:18420"/>
    </cofactor>
</comment>
<dbReference type="PROSITE" id="PS51462">
    <property type="entry name" value="NUDIX"/>
    <property type="match status" value="1"/>
</dbReference>
<organism evidence="5 6">
    <name type="scientific">Jeotgalibacillus campisalis</name>
    <dbReference type="NCBI Taxonomy" id="220754"/>
    <lineage>
        <taxon>Bacteria</taxon>
        <taxon>Bacillati</taxon>
        <taxon>Bacillota</taxon>
        <taxon>Bacilli</taxon>
        <taxon>Bacillales</taxon>
        <taxon>Caryophanaceae</taxon>
        <taxon>Jeotgalibacillus</taxon>
    </lineage>
</organism>
<keyword evidence="6" id="KW-1185">Reference proteome</keyword>
<dbReference type="Gene3D" id="3.90.79.10">
    <property type="entry name" value="Nucleoside Triphosphate Pyrophosphohydrolase"/>
    <property type="match status" value="1"/>
</dbReference>
<dbReference type="PRINTS" id="PR00502">
    <property type="entry name" value="NUDIXFAMILY"/>
</dbReference>
<dbReference type="InterPro" id="IPR020476">
    <property type="entry name" value="Nudix_hydrolase"/>
</dbReference>
<comment type="caution">
    <text evidence="5">The sequence shown here is derived from an EMBL/GenBank/DDBJ whole genome shotgun (WGS) entry which is preliminary data.</text>
</comment>
<dbReference type="GO" id="GO:0016787">
    <property type="term" value="F:hydrolase activity"/>
    <property type="evidence" value="ECO:0007669"/>
    <property type="project" value="UniProtKB-KW"/>
</dbReference>
<dbReference type="InterPro" id="IPR015797">
    <property type="entry name" value="NUDIX_hydrolase-like_dom_sf"/>
</dbReference>
<dbReference type="CDD" id="cd02883">
    <property type="entry name" value="NUDIX_Hydrolase"/>
    <property type="match status" value="1"/>
</dbReference>
<name>A0A0C2SAP6_9BACL</name>
<comment type="similarity">
    <text evidence="3">Belongs to the Nudix hydrolase family.</text>
</comment>
<evidence type="ECO:0000256" key="3">
    <source>
        <dbReference type="RuleBase" id="RU003476"/>
    </source>
</evidence>
<dbReference type="OrthoDB" id="9804563at2"/>
<reference evidence="5 6" key="1">
    <citation type="submission" date="2015-01" db="EMBL/GenBank/DDBJ databases">
        <title>Jeotgalibacillus campisalis genome sequencing.</title>
        <authorList>
            <person name="Goh K.M."/>
            <person name="Chan K.-G."/>
            <person name="Yaakop A.S."/>
            <person name="Ee R."/>
            <person name="Gan H.M."/>
            <person name="Chan C.S."/>
        </authorList>
    </citation>
    <scope>NUCLEOTIDE SEQUENCE [LARGE SCALE GENOMIC DNA]</scope>
    <source>
        <strain evidence="5 6">SF-57</strain>
    </source>
</reference>
<dbReference type="Proteomes" id="UP000031972">
    <property type="component" value="Unassembled WGS sequence"/>
</dbReference>
<accession>A0A0C2SAP6</accession>
<gene>
    <name evidence="5" type="ORF">KR50_08750</name>
</gene>
<evidence type="ECO:0000313" key="5">
    <source>
        <dbReference type="EMBL" id="KIL50994.1"/>
    </source>
</evidence>
<feature type="domain" description="Nudix hydrolase" evidence="4">
    <location>
        <begin position="6"/>
        <end position="134"/>
    </location>
</feature>
<dbReference type="PATRIC" id="fig|220754.4.peg.895"/>
<evidence type="ECO:0000259" key="4">
    <source>
        <dbReference type="PROSITE" id="PS51462"/>
    </source>
</evidence>
<evidence type="ECO:0000313" key="6">
    <source>
        <dbReference type="Proteomes" id="UP000031972"/>
    </source>
</evidence>
<dbReference type="EMBL" id="JXRR01000008">
    <property type="protein sequence ID" value="KIL50994.1"/>
    <property type="molecule type" value="Genomic_DNA"/>
</dbReference>
<dbReference type="InterPro" id="IPR000086">
    <property type="entry name" value="NUDIX_hydrolase_dom"/>
</dbReference>
<dbReference type="RefSeq" id="WP_052476754.1">
    <property type="nucleotide sequence ID" value="NZ_JXRR01000008.1"/>
</dbReference>